<dbReference type="InterPro" id="IPR013520">
    <property type="entry name" value="Ribonucl_H"/>
</dbReference>
<evidence type="ECO:0000256" key="4">
    <source>
        <dbReference type="ARBA" id="ARBA00049244"/>
    </source>
</evidence>
<keyword evidence="5" id="KW-0812">Transmembrane</keyword>
<dbReference type="InterPro" id="IPR012337">
    <property type="entry name" value="RNaseH-like_sf"/>
</dbReference>
<dbReference type="Gene3D" id="3.30.420.10">
    <property type="entry name" value="Ribonuclease H-like superfamily/Ribonuclease H"/>
    <property type="match status" value="1"/>
</dbReference>
<dbReference type="PANTHER" id="PTHR30231">
    <property type="entry name" value="DNA POLYMERASE III SUBUNIT EPSILON"/>
    <property type="match status" value="1"/>
</dbReference>
<feature type="domain" description="Exonuclease" evidence="6">
    <location>
        <begin position="270"/>
        <end position="439"/>
    </location>
</feature>
<reference evidence="7 8" key="1">
    <citation type="submission" date="2020-08" db="EMBL/GenBank/DDBJ databases">
        <title>Genomic Encyclopedia of Type Strains, Phase IV (KMG-IV): sequencing the most valuable type-strain genomes for metagenomic binning, comparative biology and taxonomic classification.</title>
        <authorList>
            <person name="Goeker M."/>
        </authorList>
    </citation>
    <scope>NUCLEOTIDE SEQUENCE [LARGE SCALE GENOMIC DNA]</scope>
    <source>
        <strain evidence="7 8">DSM 101064</strain>
    </source>
</reference>
<evidence type="ECO:0000256" key="5">
    <source>
        <dbReference type="SAM" id="Phobius"/>
    </source>
</evidence>
<evidence type="ECO:0000313" key="8">
    <source>
        <dbReference type="Proteomes" id="UP000535415"/>
    </source>
</evidence>
<keyword evidence="8" id="KW-1185">Reference proteome</keyword>
<feature type="transmembrane region" description="Helical" evidence="5">
    <location>
        <begin position="6"/>
        <end position="31"/>
    </location>
</feature>
<organism evidence="7 8">
    <name type="scientific">Yoonia ponticola</name>
    <dbReference type="NCBI Taxonomy" id="1524255"/>
    <lineage>
        <taxon>Bacteria</taxon>
        <taxon>Pseudomonadati</taxon>
        <taxon>Pseudomonadota</taxon>
        <taxon>Alphaproteobacteria</taxon>
        <taxon>Rhodobacterales</taxon>
        <taxon>Paracoccaceae</taxon>
        <taxon>Yoonia</taxon>
    </lineage>
</organism>
<dbReference type="Pfam" id="PF00929">
    <property type="entry name" value="RNase_T"/>
    <property type="match status" value="1"/>
</dbReference>
<evidence type="ECO:0000313" key="7">
    <source>
        <dbReference type="EMBL" id="MBB5721664.1"/>
    </source>
</evidence>
<keyword evidence="7" id="KW-0808">Transferase</keyword>
<dbReference type="GO" id="GO:0003677">
    <property type="term" value="F:DNA binding"/>
    <property type="evidence" value="ECO:0007669"/>
    <property type="project" value="InterPro"/>
</dbReference>
<dbReference type="EMBL" id="JACIJM010000003">
    <property type="protein sequence ID" value="MBB5721664.1"/>
    <property type="molecule type" value="Genomic_DNA"/>
</dbReference>
<evidence type="ECO:0000256" key="3">
    <source>
        <dbReference type="ARBA" id="ARBA00026073"/>
    </source>
</evidence>
<dbReference type="GO" id="GO:0003887">
    <property type="term" value="F:DNA-directed DNA polymerase activity"/>
    <property type="evidence" value="ECO:0007669"/>
    <property type="project" value="UniProtKB-EC"/>
</dbReference>
<comment type="subunit">
    <text evidence="3">DNA polymerase III contains a core (composed of alpha, epsilon and theta chains) that associates with a tau subunit. This core dimerizes to form the POLIII' complex. PolIII' associates with the gamma complex (composed of gamma, delta, delta', psi and chi chains) and with the beta chain to form the complete DNA polymerase III complex.</text>
</comment>
<evidence type="ECO:0000259" key="6">
    <source>
        <dbReference type="SMART" id="SM00479"/>
    </source>
</evidence>
<dbReference type="InterPro" id="IPR006054">
    <property type="entry name" value="DnaQ"/>
</dbReference>
<dbReference type="FunFam" id="3.30.420.10:FF:000045">
    <property type="entry name" value="3'-5' exonuclease DinG"/>
    <property type="match status" value="1"/>
</dbReference>
<protein>
    <recommendedName>
        <fullName evidence="1">DNA-directed DNA polymerase</fullName>
        <ecNumber evidence="1">2.7.7.7</ecNumber>
    </recommendedName>
</protein>
<sequence>MTHLSLRIRVFLVFCLFGLGSLAVILVALWFGSRQLTHADDWAALMTVGIVAGFGMLGVTTAIWLLFDDHVSKPVEAIAANLRVRAHTDCGAPLDAKAAKYLGDLAPAVTALQAAMDERSGVEDDPKIKQLAQQSERLIAILTDIPVATILVSAEHQIVLYDGQAAAMMERVGTAKLKTSVFNYLKEAPILKALAQMAEAQENRLEIKVKAHCGDVYSGRIRTFGAGQGYTLMLEPRALLSEARPLTYDFDLLTPTASSELSATRLRDLVFVVFDTETTGLDPARDAVVQLGAVRIVNGKVVAGEVFESLVNPGVLIPARSTDVHRIDDSMVKDAPSFQPVCTQFHSFAKDAVLVAHNAPFDMAFLTKEAEAAGLVFDNPVVDTVLLSAAVFGGSAVHTLDAICDRLNITIPDAARHTALGDAKATAAALIAMIQALEGRGIATYGALLDETGKHLRILKGGS</sequence>
<keyword evidence="5" id="KW-0472">Membrane</keyword>
<comment type="function">
    <text evidence="2">DNA polymerase III is a complex, multichain enzyme responsible for most of the replicative synthesis in bacteria. The epsilon subunit contain the editing function and is a proofreading 3'-5' exonuclease.</text>
</comment>
<proteinExistence type="predicted"/>
<dbReference type="CDD" id="cd06127">
    <property type="entry name" value="DEDDh"/>
    <property type="match status" value="1"/>
</dbReference>
<dbReference type="GO" id="GO:0005829">
    <property type="term" value="C:cytosol"/>
    <property type="evidence" value="ECO:0007669"/>
    <property type="project" value="TreeGrafter"/>
</dbReference>
<keyword evidence="5" id="KW-1133">Transmembrane helix</keyword>
<dbReference type="EC" id="2.7.7.7" evidence="1"/>
<dbReference type="InterPro" id="IPR036397">
    <property type="entry name" value="RNaseH_sf"/>
</dbReference>
<dbReference type="Proteomes" id="UP000535415">
    <property type="component" value="Unassembled WGS sequence"/>
</dbReference>
<dbReference type="SUPFAM" id="SSF53098">
    <property type="entry name" value="Ribonuclease H-like"/>
    <property type="match status" value="1"/>
</dbReference>
<comment type="catalytic activity">
    <reaction evidence="4">
        <text>DNA(n) + a 2'-deoxyribonucleoside 5'-triphosphate = DNA(n+1) + diphosphate</text>
        <dbReference type="Rhea" id="RHEA:22508"/>
        <dbReference type="Rhea" id="RHEA-COMP:17339"/>
        <dbReference type="Rhea" id="RHEA-COMP:17340"/>
        <dbReference type="ChEBI" id="CHEBI:33019"/>
        <dbReference type="ChEBI" id="CHEBI:61560"/>
        <dbReference type="ChEBI" id="CHEBI:173112"/>
        <dbReference type="EC" id="2.7.7.7"/>
    </reaction>
</comment>
<dbReference type="AlphaFoldDB" id="A0A7W9BKC0"/>
<dbReference type="GO" id="GO:0008408">
    <property type="term" value="F:3'-5' exonuclease activity"/>
    <property type="evidence" value="ECO:0007669"/>
    <property type="project" value="TreeGrafter"/>
</dbReference>
<dbReference type="SMART" id="SM00479">
    <property type="entry name" value="EXOIII"/>
    <property type="match status" value="1"/>
</dbReference>
<comment type="caution">
    <text evidence="7">The sequence shown here is derived from an EMBL/GenBank/DDBJ whole genome shotgun (WGS) entry which is preliminary data.</text>
</comment>
<gene>
    <name evidence="7" type="ORF">FHS72_001276</name>
</gene>
<dbReference type="RefSeq" id="WP_183527231.1">
    <property type="nucleotide sequence ID" value="NZ_JACIJM010000003.1"/>
</dbReference>
<dbReference type="PANTHER" id="PTHR30231:SF41">
    <property type="entry name" value="DNA POLYMERASE III SUBUNIT EPSILON"/>
    <property type="match status" value="1"/>
</dbReference>
<name>A0A7W9BKC0_9RHOB</name>
<dbReference type="GO" id="GO:0045004">
    <property type="term" value="P:DNA replication proofreading"/>
    <property type="evidence" value="ECO:0007669"/>
    <property type="project" value="TreeGrafter"/>
</dbReference>
<accession>A0A7W9BKC0</accession>
<evidence type="ECO:0000256" key="1">
    <source>
        <dbReference type="ARBA" id="ARBA00012417"/>
    </source>
</evidence>
<feature type="transmembrane region" description="Helical" evidence="5">
    <location>
        <begin position="43"/>
        <end position="67"/>
    </location>
</feature>
<keyword evidence="7" id="KW-0548">Nucleotidyltransferase</keyword>
<evidence type="ECO:0000256" key="2">
    <source>
        <dbReference type="ARBA" id="ARBA00025483"/>
    </source>
</evidence>
<dbReference type="NCBIfam" id="TIGR00573">
    <property type="entry name" value="dnaq"/>
    <property type="match status" value="1"/>
</dbReference>